<dbReference type="InterPro" id="IPR050491">
    <property type="entry name" value="AmpC-like"/>
</dbReference>
<keyword evidence="1" id="KW-0732">Signal</keyword>
<dbReference type="EMBL" id="NHZO01000097">
    <property type="protein sequence ID" value="PHQ52116.1"/>
    <property type="molecule type" value="Genomic_DNA"/>
</dbReference>
<evidence type="ECO:0000313" key="3">
    <source>
        <dbReference type="EMBL" id="PHQ52116.1"/>
    </source>
</evidence>
<organism evidence="3 4">
    <name type="scientific">Streptomyces cinnamoneus</name>
    <name type="common">Streptoverticillium cinnamoneum</name>
    <dbReference type="NCBI Taxonomy" id="53446"/>
    <lineage>
        <taxon>Bacteria</taxon>
        <taxon>Bacillati</taxon>
        <taxon>Actinomycetota</taxon>
        <taxon>Actinomycetes</taxon>
        <taxon>Kitasatosporales</taxon>
        <taxon>Streptomycetaceae</taxon>
        <taxon>Streptomyces</taxon>
        <taxon>Streptomyces cinnamoneus group</taxon>
    </lineage>
</organism>
<dbReference type="AlphaFoldDB" id="A0A2G1XLM1"/>
<dbReference type="PANTHER" id="PTHR46825">
    <property type="entry name" value="D-ALANYL-D-ALANINE-CARBOXYPEPTIDASE/ENDOPEPTIDASE AMPH"/>
    <property type="match status" value="1"/>
</dbReference>
<dbReference type="PANTHER" id="PTHR46825:SF7">
    <property type="entry name" value="D-ALANYL-D-ALANINE CARBOXYPEPTIDASE"/>
    <property type="match status" value="1"/>
</dbReference>
<dbReference type="InterPro" id="IPR012338">
    <property type="entry name" value="Beta-lactam/transpept-like"/>
</dbReference>
<dbReference type="Proteomes" id="UP000222531">
    <property type="component" value="Unassembled WGS sequence"/>
</dbReference>
<sequence length="404" mass="43443">MTLRMVRRALTAALATVTLTATALTATASAGTDRRGGRHDATRAVMEAEVKAGTPGILGQVQDTYGTWNASAGVADLATHRQRLPRDRFRIGSVTKVFVSTVLLQLEAEGRIRLDDTVERWLPGLVHGNGHDGSRITVRQLLNHTSGISNYTEDPAFRKIISTGFSEHRYDTYTPDELVAVAMTHRPDFEPGKGWHYSNTNYIVAGMIVEKASGRDYATEIRERVIDRLGLRSTTLPGTSPRMPSPHGRAYSKLFATAPDAKIHDTTELNASWGGAAGEIISTTGDLNRFYRALLGGELLPERQQRELQTTVPTGDGTIGDGYGLGIAWSTLSCGRTVWFHSGGIHGSTSLASATPGGGHTAAFNLNSDWRGDLPALLEAEYCGSAPAAATESTKSLARLTALR</sequence>
<keyword evidence="4" id="KW-1185">Reference proteome</keyword>
<dbReference type="Gene3D" id="3.40.710.10">
    <property type="entry name" value="DD-peptidase/beta-lactamase superfamily"/>
    <property type="match status" value="1"/>
</dbReference>
<protein>
    <submittedName>
        <fullName evidence="3">Peptidase</fullName>
    </submittedName>
</protein>
<evidence type="ECO:0000313" key="4">
    <source>
        <dbReference type="Proteomes" id="UP000222531"/>
    </source>
</evidence>
<feature type="chain" id="PRO_5044381034" evidence="1">
    <location>
        <begin position="24"/>
        <end position="404"/>
    </location>
</feature>
<evidence type="ECO:0000259" key="2">
    <source>
        <dbReference type="Pfam" id="PF00144"/>
    </source>
</evidence>
<evidence type="ECO:0000256" key="1">
    <source>
        <dbReference type="SAM" id="SignalP"/>
    </source>
</evidence>
<accession>A0A2G1XLM1</accession>
<feature type="domain" description="Beta-lactamase-related" evidence="2">
    <location>
        <begin position="49"/>
        <end position="368"/>
    </location>
</feature>
<dbReference type="SUPFAM" id="SSF56601">
    <property type="entry name" value="beta-lactamase/transpeptidase-like"/>
    <property type="match status" value="1"/>
</dbReference>
<proteinExistence type="predicted"/>
<reference evidence="3 4" key="1">
    <citation type="journal article" date="2017" name="Biochemistry">
        <title>Identification of the Biosynthetic Pathway for the Antibiotic Bicyclomycin.</title>
        <authorList>
            <person name="Patteson J."/>
            <person name="Cai W."/>
            <person name="Johnson R.A."/>
            <person name="Santa Maria K."/>
            <person name="Li B."/>
        </authorList>
    </citation>
    <scope>NUCLEOTIDE SEQUENCE [LARGE SCALE GENOMIC DNA]</scope>
    <source>
        <strain evidence="3 4">ATCC 21532</strain>
    </source>
</reference>
<dbReference type="OrthoDB" id="5177574at2"/>
<feature type="signal peptide" evidence="1">
    <location>
        <begin position="1"/>
        <end position="23"/>
    </location>
</feature>
<gene>
    <name evidence="3" type="ORF">BLA24_09340</name>
</gene>
<dbReference type="Pfam" id="PF00144">
    <property type="entry name" value="Beta-lactamase"/>
    <property type="match status" value="1"/>
</dbReference>
<comment type="caution">
    <text evidence="3">The sequence shown here is derived from an EMBL/GenBank/DDBJ whole genome shotgun (WGS) entry which is preliminary data.</text>
</comment>
<name>A0A2G1XLM1_STRCJ</name>
<dbReference type="InterPro" id="IPR001466">
    <property type="entry name" value="Beta-lactam-related"/>
</dbReference>